<keyword evidence="1" id="KW-0472">Membrane</keyword>
<organism evidence="2 3">
    <name type="scientific">Enterococcus villorum</name>
    <dbReference type="NCBI Taxonomy" id="112904"/>
    <lineage>
        <taxon>Bacteria</taxon>
        <taxon>Bacillati</taxon>
        <taxon>Bacillota</taxon>
        <taxon>Bacilli</taxon>
        <taxon>Lactobacillales</taxon>
        <taxon>Enterococcaceae</taxon>
        <taxon>Enterococcus</taxon>
    </lineage>
</organism>
<dbReference type="EMBL" id="MJEA01000022">
    <property type="protein sequence ID" value="OQO67981.1"/>
    <property type="molecule type" value="Genomic_DNA"/>
</dbReference>
<feature type="transmembrane region" description="Helical" evidence="1">
    <location>
        <begin position="12"/>
        <end position="32"/>
    </location>
</feature>
<dbReference type="STRING" id="112904.BH747_13125"/>
<dbReference type="OrthoDB" id="2194100at2"/>
<dbReference type="Proteomes" id="UP000192477">
    <property type="component" value="Unassembled WGS sequence"/>
</dbReference>
<name>A0A1V8Y5X9_9ENTE</name>
<evidence type="ECO:0000256" key="1">
    <source>
        <dbReference type="SAM" id="Phobius"/>
    </source>
</evidence>
<protein>
    <submittedName>
        <fullName evidence="2">Uncharacterized protein</fullName>
    </submittedName>
</protein>
<comment type="caution">
    <text evidence="2">The sequence shown here is derived from an EMBL/GenBank/DDBJ whole genome shotgun (WGS) entry which is preliminary data.</text>
</comment>
<gene>
    <name evidence="2" type="ORF">BH747_13125</name>
</gene>
<reference evidence="2 3" key="1">
    <citation type="journal article" date="2017" name="BMC Microbiol.">
        <title>Comparative genomics of Enterococcus spp. isolated from bovine feces.</title>
        <authorList>
            <person name="Beukers A.G."/>
            <person name="Zaheer R."/>
            <person name="Goji N."/>
            <person name="Amoako K.K."/>
            <person name="Chaves A.V."/>
            <person name="Ward M.P."/>
            <person name="McAllister T.A."/>
        </authorList>
    </citation>
    <scope>NUCLEOTIDE SEQUENCE [LARGE SCALE GENOMIC DNA]</scope>
    <source>
        <strain evidence="2 3">F1129D 143</strain>
    </source>
</reference>
<evidence type="ECO:0000313" key="3">
    <source>
        <dbReference type="Proteomes" id="UP000192477"/>
    </source>
</evidence>
<evidence type="ECO:0000313" key="2">
    <source>
        <dbReference type="EMBL" id="OQO67981.1"/>
    </source>
</evidence>
<sequence>MVIILKKSNKSSFILLETLVAMSMTSACIFLINHGNIYLLKAEKHSNQEIVLLRQLYEDVKTYRIHHELPIRTSEGSKSQTTIKTENKKIQKVKIIQGEKVIEIAKI</sequence>
<proteinExistence type="predicted"/>
<dbReference type="AlphaFoldDB" id="A0A1V8Y5X9"/>
<keyword evidence="1" id="KW-1133">Transmembrane helix</keyword>
<keyword evidence="1" id="KW-0812">Transmembrane</keyword>
<accession>A0A1V8Y5X9</accession>
<dbReference type="PROSITE" id="PS51257">
    <property type="entry name" value="PROKAR_LIPOPROTEIN"/>
    <property type="match status" value="1"/>
</dbReference>